<name>A0A1R4B392_9VIBR</name>
<keyword evidence="5" id="KW-1185">Reference proteome</keyword>
<dbReference type="InterPro" id="IPR001633">
    <property type="entry name" value="EAL_dom"/>
</dbReference>
<protein>
    <submittedName>
        <fullName evidence="4">Phytochrome-like protein cph2</fullName>
    </submittedName>
</protein>
<dbReference type="AlphaFoldDB" id="A0A1R4B392"/>
<dbReference type="Pfam" id="PF00563">
    <property type="entry name" value="EAL"/>
    <property type="match status" value="1"/>
</dbReference>
<reference evidence="4 5" key="1">
    <citation type="submission" date="2017-02" db="EMBL/GenBank/DDBJ databases">
        <authorList>
            <person name="Peterson S.W."/>
        </authorList>
    </citation>
    <scope>NUCLEOTIDE SEQUENCE [LARGE SCALE GENOMIC DNA]</scope>
    <source>
        <strain evidence="4 5">CECT 9027</strain>
    </source>
</reference>
<sequence length="630" mass="70427">MYKAERLKVFSSNLPFLVCVNVVISTVLVSSGIYQGMNSSQMLWLVLIYIVSAIRMSVHYFVPNENPNKLDYHFVCVILAAVAWALYPYLFRASFSVLQQMIALIVFCGMSGGSATLLSADLRAAICFSVITVMPYSIMLICDGGELQSIGAMGLLYGVAICLSSRRSSAFIFSSIKSQHERDLLVENLESEVKKRADKISRLEQKDTITGLSNRYSFTSQLTLSRQNNTSVDVSTHAFIHINIDKFHLVNNLYGYECGDNVLIEIGQRLGSIDKFYDSLSGRWSNDEFNVFIQCQSKQAVEAFIGQLIEKLSAPIQYQNIRLNPTFHLGYVLCNTQTPVENAIKNSQLAMLEGKRKSIRIKRYDDIISQQTRRKHFLQKAMKKALTDDDFFMYFQPITEVSTQKIHGFEALVRWKLNGVFISPQEFVGIAEEQGLIIDLGRFILKASIQALSEVNQSYPFVSMSINVSVVQLEDDGFLSYLRFLIDQFGVAAKNIHLEITETAMITNLEKISGVVTEAKALGVLISVDDFGTGFSSISVLKNLSVDFIKIDKSYIDNIVSDSKDQSIVSAVTKMTHAINSQVIAEGVEDIKQLDQLVTSGIDYYQGYLCSRPVAFESMVALLTAQENAS</sequence>
<dbReference type="Proteomes" id="UP000189475">
    <property type="component" value="Unassembled WGS sequence"/>
</dbReference>
<dbReference type="Gene3D" id="3.30.70.270">
    <property type="match status" value="1"/>
</dbReference>
<dbReference type="PROSITE" id="PS50883">
    <property type="entry name" value="EAL"/>
    <property type="match status" value="1"/>
</dbReference>
<feature type="transmembrane region" description="Helical" evidence="1">
    <location>
        <begin position="74"/>
        <end position="91"/>
    </location>
</feature>
<evidence type="ECO:0000259" key="3">
    <source>
        <dbReference type="PROSITE" id="PS50887"/>
    </source>
</evidence>
<keyword evidence="1" id="KW-1133">Transmembrane helix</keyword>
<dbReference type="SUPFAM" id="SSF141868">
    <property type="entry name" value="EAL domain-like"/>
    <property type="match status" value="1"/>
</dbReference>
<feature type="transmembrane region" description="Helical" evidence="1">
    <location>
        <begin position="124"/>
        <end position="141"/>
    </location>
</feature>
<keyword evidence="1" id="KW-0472">Membrane</keyword>
<dbReference type="OrthoDB" id="9814202at2"/>
<keyword evidence="1" id="KW-0812">Transmembrane</keyword>
<dbReference type="InterPro" id="IPR035919">
    <property type="entry name" value="EAL_sf"/>
</dbReference>
<dbReference type="STRING" id="1918946.VPAL9027_01350"/>
<dbReference type="RefSeq" id="WP_077313443.1">
    <property type="nucleotide sequence ID" value="NZ_AP024887.1"/>
</dbReference>
<dbReference type="Gene3D" id="3.20.20.450">
    <property type="entry name" value="EAL domain"/>
    <property type="match status" value="1"/>
</dbReference>
<dbReference type="EMBL" id="FUFT01000002">
    <property type="protein sequence ID" value="SJL83384.1"/>
    <property type="molecule type" value="Genomic_DNA"/>
</dbReference>
<dbReference type="InterPro" id="IPR029787">
    <property type="entry name" value="Nucleotide_cyclase"/>
</dbReference>
<dbReference type="NCBIfam" id="TIGR00254">
    <property type="entry name" value="GGDEF"/>
    <property type="match status" value="1"/>
</dbReference>
<organism evidence="4 5">
    <name type="scientific">Vibrio palustris</name>
    <dbReference type="NCBI Taxonomy" id="1918946"/>
    <lineage>
        <taxon>Bacteria</taxon>
        <taxon>Pseudomonadati</taxon>
        <taxon>Pseudomonadota</taxon>
        <taxon>Gammaproteobacteria</taxon>
        <taxon>Vibrionales</taxon>
        <taxon>Vibrionaceae</taxon>
        <taxon>Vibrio</taxon>
    </lineage>
</organism>
<evidence type="ECO:0000313" key="5">
    <source>
        <dbReference type="Proteomes" id="UP000189475"/>
    </source>
</evidence>
<gene>
    <name evidence="4" type="primary">cph2_2</name>
    <name evidence="4" type="ORF">VPAL9027_01350</name>
</gene>
<proteinExistence type="predicted"/>
<accession>A0A1R4B392</accession>
<dbReference type="SMART" id="SM00052">
    <property type="entry name" value="EAL"/>
    <property type="match status" value="1"/>
</dbReference>
<dbReference type="CDD" id="cd01949">
    <property type="entry name" value="GGDEF"/>
    <property type="match status" value="1"/>
</dbReference>
<dbReference type="InterPro" id="IPR000160">
    <property type="entry name" value="GGDEF_dom"/>
</dbReference>
<dbReference type="PANTHER" id="PTHR33121:SF79">
    <property type="entry name" value="CYCLIC DI-GMP PHOSPHODIESTERASE PDED-RELATED"/>
    <property type="match status" value="1"/>
</dbReference>
<dbReference type="CDD" id="cd01948">
    <property type="entry name" value="EAL"/>
    <property type="match status" value="1"/>
</dbReference>
<dbReference type="PANTHER" id="PTHR33121">
    <property type="entry name" value="CYCLIC DI-GMP PHOSPHODIESTERASE PDEF"/>
    <property type="match status" value="1"/>
</dbReference>
<dbReference type="SUPFAM" id="SSF55073">
    <property type="entry name" value="Nucleotide cyclase"/>
    <property type="match status" value="1"/>
</dbReference>
<dbReference type="GO" id="GO:0071111">
    <property type="term" value="F:cyclic-guanylate-specific phosphodiesterase activity"/>
    <property type="evidence" value="ECO:0007669"/>
    <property type="project" value="InterPro"/>
</dbReference>
<evidence type="ECO:0000313" key="4">
    <source>
        <dbReference type="EMBL" id="SJL83384.1"/>
    </source>
</evidence>
<dbReference type="InterPro" id="IPR050706">
    <property type="entry name" value="Cyclic-di-GMP_PDE-like"/>
</dbReference>
<feature type="transmembrane region" description="Helical" evidence="1">
    <location>
        <begin position="97"/>
        <end position="117"/>
    </location>
</feature>
<feature type="domain" description="EAL" evidence="2">
    <location>
        <begin position="375"/>
        <end position="627"/>
    </location>
</feature>
<dbReference type="PROSITE" id="PS50887">
    <property type="entry name" value="GGDEF"/>
    <property type="match status" value="1"/>
</dbReference>
<evidence type="ECO:0000256" key="1">
    <source>
        <dbReference type="SAM" id="Phobius"/>
    </source>
</evidence>
<evidence type="ECO:0000259" key="2">
    <source>
        <dbReference type="PROSITE" id="PS50883"/>
    </source>
</evidence>
<feature type="domain" description="GGDEF" evidence="3">
    <location>
        <begin position="235"/>
        <end position="366"/>
    </location>
</feature>
<dbReference type="InterPro" id="IPR043128">
    <property type="entry name" value="Rev_trsase/Diguanyl_cyclase"/>
</dbReference>
<dbReference type="SMART" id="SM00267">
    <property type="entry name" value="GGDEF"/>
    <property type="match status" value="1"/>
</dbReference>
<feature type="transmembrane region" description="Helical" evidence="1">
    <location>
        <begin position="12"/>
        <end position="36"/>
    </location>
</feature>
<dbReference type="Pfam" id="PF00990">
    <property type="entry name" value="GGDEF"/>
    <property type="match status" value="1"/>
</dbReference>
<feature type="transmembrane region" description="Helical" evidence="1">
    <location>
        <begin position="42"/>
        <end position="62"/>
    </location>
</feature>